<keyword evidence="2" id="KW-0472">Membrane</keyword>
<dbReference type="SUPFAM" id="SSF51735">
    <property type="entry name" value="NAD(P)-binding Rossmann-fold domains"/>
    <property type="match status" value="1"/>
</dbReference>
<dbReference type="SUPFAM" id="SSF53335">
    <property type="entry name" value="S-adenosyl-L-methionine-dependent methyltransferases"/>
    <property type="match status" value="1"/>
</dbReference>
<protein>
    <submittedName>
        <fullName evidence="4">Polysaccharide biosynthesis protein</fullName>
    </submittedName>
</protein>
<evidence type="ECO:0000256" key="2">
    <source>
        <dbReference type="SAM" id="Phobius"/>
    </source>
</evidence>
<evidence type="ECO:0000256" key="1">
    <source>
        <dbReference type="ARBA" id="ARBA00007430"/>
    </source>
</evidence>
<dbReference type="InterPro" id="IPR051203">
    <property type="entry name" value="Polysaccharide_Synthase-Rel"/>
</dbReference>
<comment type="similarity">
    <text evidence="1">Belongs to the polysaccharide synthase family.</text>
</comment>
<reference evidence="4" key="1">
    <citation type="submission" date="2022-12" db="EMBL/GenBank/DDBJ databases">
        <title>Reference genome sequencing for broad-spectrum identification of bacterial and archaeal isolates by mass spectrometry.</title>
        <authorList>
            <person name="Sekiguchi Y."/>
            <person name="Tourlousse D.M."/>
        </authorList>
    </citation>
    <scope>NUCLEOTIDE SEQUENCE</scope>
    <source>
        <strain evidence="4">ASRB1</strain>
    </source>
</reference>
<comment type="caution">
    <text evidence="4">The sequence shown here is derived from an EMBL/GenBank/DDBJ whole genome shotgun (WGS) entry which is preliminary data.</text>
</comment>
<feature type="transmembrane region" description="Helical" evidence="2">
    <location>
        <begin position="12"/>
        <end position="31"/>
    </location>
</feature>
<dbReference type="Gene3D" id="3.40.50.720">
    <property type="entry name" value="NAD(P)-binding Rossmann-like Domain"/>
    <property type="match status" value="2"/>
</dbReference>
<dbReference type="InterPro" id="IPR036291">
    <property type="entry name" value="NAD(P)-bd_dom_sf"/>
</dbReference>
<sequence length="637" mass="71676">MIWSQWKNPKLYAMLFADAIAFQAALTLAYYLRFEFELSPNNMAQMKEAFLYSPFLKLAVFYTFGLYRGMWRYSSLGDFWRLPKATAVSTVLIMAITFFSPNFPHTSRSVILLDGLLTFLLAGGLRITIRTVFAYRSDMKLFYGFYLPGMIKGRKGSKRVLIIGAGNSGEKILREIFDNPHLRYAVAGFLDDDPTKIGRSVHSVPVLGSVADLPAVVEQYGIQEIFIATPSASGQEMRRIVEACKACDVPYKTLPGIAEIIDGKVKIKALRDVNYEDLLGRQPVHLDLTGICDYLADRTVLITGCGGSIGSELCRQSIRFNPRELVLLDASEENLFHIQMELHHERHFHAYHAVLGKVQDEALMEDLFQKYRPQVIFHAAAYKHVPMLEKNPWEAISNNILGSWVVMEAAVKYEAERFVLVSTDKAVRPTNVMGASKRITELLLQSYKDTKTRFMAVRFGNVVGSSGSVIPLFRRQIEQGGPVTITHPEVTRYFMTIPEAVRLILQAGSMGKGGEIFILKMGTPVKIADMAKDLIRLSGKEPEKDIPIIFTGLREGEKLYEELITVGEGIVNTNHDKIMVLQASGNGRGGPVEYKKLICEKVRELCEMKSRHDGCLIRQKLHQIVPEYTPQETDCVL</sequence>
<dbReference type="PANTHER" id="PTHR43318:SF1">
    <property type="entry name" value="POLYSACCHARIDE BIOSYNTHESIS PROTEIN EPSC-RELATED"/>
    <property type="match status" value="1"/>
</dbReference>
<dbReference type="RefSeq" id="WP_281792409.1">
    <property type="nucleotide sequence ID" value="NZ_BSDR01000001.1"/>
</dbReference>
<name>A0A9W6D394_9BACT</name>
<dbReference type="InterPro" id="IPR003869">
    <property type="entry name" value="Polysac_CapD-like"/>
</dbReference>
<dbReference type="AlphaFoldDB" id="A0A9W6D394"/>
<accession>A0A9W6D394</accession>
<gene>
    <name evidence="4" type="ORF">DAMNIGENAA_08350</name>
</gene>
<keyword evidence="5" id="KW-1185">Reference proteome</keyword>
<dbReference type="Pfam" id="PF02719">
    <property type="entry name" value="Polysacc_synt_2"/>
    <property type="match status" value="1"/>
</dbReference>
<keyword evidence="2" id="KW-1133">Transmembrane helix</keyword>
<dbReference type="InterPro" id="IPR029063">
    <property type="entry name" value="SAM-dependent_MTases_sf"/>
</dbReference>
<evidence type="ECO:0000313" key="4">
    <source>
        <dbReference type="EMBL" id="GLI33402.1"/>
    </source>
</evidence>
<dbReference type="Proteomes" id="UP001144372">
    <property type="component" value="Unassembled WGS sequence"/>
</dbReference>
<proteinExistence type="inferred from homology"/>
<evidence type="ECO:0000313" key="5">
    <source>
        <dbReference type="Proteomes" id="UP001144372"/>
    </source>
</evidence>
<dbReference type="CDD" id="cd05237">
    <property type="entry name" value="UDP_invert_4-6DH_SDR_e"/>
    <property type="match status" value="1"/>
</dbReference>
<feature type="transmembrane region" description="Helical" evidence="2">
    <location>
        <begin position="82"/>
        <end position="103"/>
    </location>
</feature>
<dbReference type="EMBL" id="BSDR01000001">
    <property type="protein sequence ID" value="GLI33402.1"/>
    <property type="molecule type" value="Genomic_DNA"/>
</dbReference>
<organism evidence="4 5">
    <name type="scientific">Desulforhabdus amnigena</name>
    <dbReference type="NCBI Taxonomy" id="40218"/>
    <lineage>
        <taxon>Bacteria</taxon>
        <taxon>Pseudomonadati</taxon>
        <taxon>Thermodesulfobacteriota</taxon>
        <taxon>Syntrophobacteria</taxon>
        <taxon>Syntrophobacterales</taxon>
        <taxon>Syntrophobacteraceae</taxon>
        <taxon>Desulforhabdus</taxon>
    </lineage>
</organism>
<feature type="transmembrane region" description="Helical" evidence="2">
    <location>
        <begin position="51"/>
        <end position="70"/>
    </location>
</feature>
<keyword evidence="2" id="KW-0812">Transmembrane</keyword>
<evidence type="ECO:0000259" key="3">
    <source>
        <dbReference type="Pfam" id="PF02719"/>
    </source>
</evidence>
<dbReference type="PANTHER" id="PTHR43318">
    <property type="entry name" value="UDP-N-ACETYLGLUCOSAMINE 4,6-DEHYDRATASE"/>
    <property type="match status" value="1"/>
</dbReference>
<dbReference type="Pfam" id="PF13727">
    <property type="entry name" value="CoA_binding_3"/>
    <property type="match status" value="1"/>
</dbReference>
<feature type="transmembrane region" description="Helical" evidence="2">
    <location>
        <begin position="109"/>
        <end position="129"/>
    </location>
</feature>
<feature type="domain" description="Polysaccharide biosynthesis protein CapD-like" evidence="3">
    <location>
        <begin position="300"/>
        <end position="582"/>
    </location>
</feature>